<evidence type="ECO:0000256" key="4">
    <source>
        <dbReference type="ARBA" id="ARBA00022989"/>
    </source>
</evidence>
<dbReference type="Proteomes" id="UP000484875">
    <property type="component" value="Unassembled WGS sequence"/>
</dbReference>
<feature type="transmembrane region" description="Helical" evidence="7">
    <location>
        <begin position="47"/>
        <end position="66"/>
    </location>
</feature>
<dbReference type="InterPro" id="IPR032807">
    <property type="entry name" value="GNVR"/>
</dbReference>
<feature type="transmembrane region" description="Helical" evidence="7">
    <location>
        <begin position="461"/>
        <end position="480"/>
    </location>
</feature>
<dbReference type="Pfam" id="PF13807">
    <property type="entry name" value="GNVR"/>
    <property type="match status" value="1"/>
</dbReference>
<keyword evidence="10" id="KW-0418">Kinase</keyword>
<comment type="caution">
    <text evidence="10">The sequence shown here is derived from an EMBL/GenBank/DDBJ whole genome shotgun (WGS) entry which is preliminary data.</text>
</comment>
<feature type="domain" description="Tyrosine-protein kinase G-rich" evidence="9">
    <location>
        <begin position="404"/>
        <end position="482"/>
    </location>
</feature>
<evidence type="ECO:0000259" key="9">
    <source>
        <dbReference type="Pfam" id="PF13807"/>
    </source>
</evidence>
<evidence type="ECO:0000259" key="8">
    <source>
        <dbReference type="Pfam" id="PF02706"/>
    </source>
</evidence>
<comment type="subcellular location">
    <subcellularLocation>
        <location evidence="1">Cell membrane</location>
        <topology evidence="1">Multi-pass membrane protein</topology>
    </subcellularLocation>
</comment>
<evidence type="ECO:0000256" key="3">
    <source>
        <dbReference type="ARBA" id="ARBA00022692"/>
    </source>
</evidence>
<keyword evidence="3 7" id="KW-0812">Transmembrane</keyword>
<sequence>MNDAHDTPLLRPPSGGAVQLIAPLAAPPEPGALPWRSYAQVLAGRRWLVAAVALLCTLVALVYAVAARPVYEANLLLHVEEDNPNASRNILNDVSSLFDTKKAAIAEMELLRSRLVVARAVDAQHLYIQTAPRYFPLGGAWLAARGDGHLSQPGLLGYGGYVWGGESIAVCRFEVPLAWYNRDFFITALGGGRYRLSDAGGRVLLEGATGALAHQDGDGVELQVESLRARPGGRFVVRRTTRLAALEQLQNALQISEQGKQSGVIAVRLQGHDAQQVAATLGQIGAEYMQQNLARRSEEAEKTLAFLDQQLPALKDQLEQAELRYNGYRGSHGSVNIDQEVRIALDSLAAAQARRSAQVQRRAELLGRYTDEHPLLRALNAQARASEREIGALQERIAQLPLLEQEQSRLAREVKVDTDLYTALLNTAQQLRLVAVGRVGNVRLVDAPVVPERALLPDRPLIVVLGLVTGLFLGTVLAFASRAVRGGIDAPARIDALLGAHAVQAVI</sequence>
<dbReference type="Pfam" id="PF02706">
    <property type="entry name" value="Wzz"/>
    <property type="match status" value="1"/>
</dbReference>
<keyword evidence="11" id="KW-1185">Reference proteome</keyword>
<proteinExistence type="predicted"/>
<name>A0A845HME4_9BURK</name>
<keyword evidence="2" id="KW-1003">Cell membrane</keyword>
<evidence type="ECO:0000256" key="7">
    <source>
        <dbReference type="SAM" id="Phobius"/>
    </source>
</evidence>
<keyword evidence="10" id="KW-0808">Transferase</keyword>
<dbReference type="AlphaFoldDB" id="A0A845HME4"/>
<organism evidence="10 11">
    <name type="scientific">Duganella vulcania</name>
    <dbReference type="NCBI Taxonomy" id="2692166"/>
    <lineage>
        <taxon>Bacteria</taxon>
        <taxon>Pseudomonadati</taxon>
        <taxon>Pseudomonadota</taxon>
        <taxon>Betaproteobacteria</taxon>
        <taxon>Burkholderiales</taxon>
        <taxon>Oxalobacteraceae</taxon>
        <taxon>Telluria group</taxon>
        <taxon>Duganella</taxon>
    </lineage>
</organism>
<keyword evidence="5 7" id="KW-0472">Membrane</keyword>
<protein>
    <submittedName>
        <fullName evidence="10">Tyrosine protein kinase</fullName>
    </submittedName>
</protein>
<reference evidence="10 11" key="1">
    <citation type="submission" date="2019-12" db="EMBL/GenBank/DDBJ databases">
        <title>Novel species isolated from a subtropical stream in China.</title>
        <authorList>
            <person name="Lu H."/>
        </authorList>
    </citation>
    <scope>NUCLEOTIDE SEQUENCE [LARGE SCALE GENOMIC DNA]</scope>
    <source>
        <strain evidence="10 11">FT107W</strain>
    </source>
</reference>
<dbReference type="InterPro" id="IPR050445">
    <property type="entry name" value="Bact_polysacc_biosynth/exp"/>
</dbReference>
<evidence type="ECO:0000256" key="5">
    <source>
        <dbReference type="ARBA" id="ARBA00023136"/>
    </source>
</evidence>
<keyword evidence="6" id="KW-0175">Coiled coil</keyword>
<dbReference type="GO" id="GO:0005886">
    <property type="term" value="C:plasma membrane"/>
    <property type="evidence" value="ECO:0007669"/>
    <property type="project" value="UniProtKB-SubCell"/>
</dbReference>
<accession>A0A845HME4</accession>
<feature type="non-terminal residue" evidence="10">
    <location>
        <position position="507"/>
    </location>
</feature>
<evidence type="ECO:0000256" key="6">
    <source>
        <dbReference type="SAM" id="Coils"/>
    </source>
</evidence>
<dbReference type="RefSeq" id="WP_254442262.1">
    <property type="nucleotide sequence ID" value="NZ_WWCV01000052.1"/>
</dbReference>
<dbReference type="InterPro" id="IPR003856">
    <property type="entry name" value="LPS_length_determ_N"/>
</dbReference>
<evidence type="ECO:0000313" key="11">
    <source>
        <dbReference type="Proteomes" id="UP000484875"/>
    </source>
</evidence>
<dbReference type="PANTHER" id="PTHR32309">
    <property type="entry name" value="TYROSINE-PROTEIN KINASE"/>
    <property type="match status" value="1"/>
</dbReference>
<evidence type="ECO:0000256" key="1">
    <source>
        <dbReference type="ARBA" id="ARBA00004651"/>
    </source>
</evidence>
<dbReference type="PANTHER" id="PTHR32309:SF32">
    <property type="entry name" value="TYROSINE-PROTEIN KINASE ETK-RELATED"/>
    <property type="match status" value="1"/>
</dbReference>
<evidence type="ECO:0000313" key="10">
    <source>
        <dbReference type="EMBL" id="MYN19687.1"/>
    </source>
</evidence>
<gene>
    <name evidence="10" type="ORF">GTP81_23365</name>
</gene>
<evidence type="ECO:0000256" key="2">
    <source>
        <dbReference type="ARBA" id="ARBA00022475"/>
    </source>
</evidence>
<dbReference type="EMBL" id="WWCV01000052">
    <property type="protein sequence ID" value="MYN19687.1"/>
    <property type="molecule type" value="Genomic_DNA"/>
</dbReference>
<dbReference type="GO" id="GO:0004713">
    <property type="term" value="F:protein tyrosine kinase activity"/>
    <property type="evidence" value="ECO:0007669"/>
    <property type="project" value="TreeGrafter"/>
</dbReference>
<keyword evidence="4 7" id="KW-1133">Transmembrane helix</keyword>
<feature type="domain" description="Polysaccharide chain length determinant N-terminal" evidence="8">
    <location>
        <begin position="40"/>
        <end position="122"/>
    </location>
</feature>
<feature type="coiled-coil region" evidence="6">
    <location>
        <begin position="290"/>
        <end position="324"/>
    </location>
</feature>
<dbReference type="Pfam" id="PF23607">
    <property type="entry name" value="WZC_N"/>
    <property type="match status" value="1"/>
</dbReference>